<dbReference type="Proteomes" id="UP000663869">
    <property type="component" value="Unassembled WGS sequence"/>
</dbReference>
<evidence type="ECO:0000313" key="4">
    <source>
        <dbReference type="Proteomes" id="UP000663869"/>
    </source>
</evidence>
<sequence length="136" mass="15789">MSRRSVNLCQDEISIRNDNIRFAFMFILFTLLSSLTTTVLLIFAHNSYHVKSHISQHRFIHYIILATISLFLFVIFFIGSLVYTSRSIRHVSVKLSSNFSMPLTSTLSKSSFSNETNDPTIIKTKNIFYDYYQTDV</sequence>
<keyword evidence="1" id="KW-1133">Transmembrane helix</keyword>
<gene>
    <name evidence="2" type="ORF">FME351_LOCUS7707</name>
    <name evidence="3" type="ORF">LUA448_LOCUS25432</name>
</gene>
<evidence type="ECO:0000313" key="2">
    <source>
        <dbReference type="EMBL" id="CAF3386058.1"/>
    </source>
</evidence>
<proteinExistence type="predicted"/>
<evidence type="ECO:0000313" key="3">
    <source>
        <dbReference type="EMBL" id="CAF3503328.1"/>
    </source>
</evidence>
<keyword evidence="1" id="KW-0472">Membrane</keyword>
<feature type="transmembrane region" description="Helical" evidence="1">
    <location>
        <begin position="59"/>
        <end position="84"/>
    </location>
</feature>
<dbReference type="EMBL" id="CAJNYU010000720">
    <property type="protein sequence ID" value="CAF3386058.1"/>
    <property type="molecule type" value="Genomic_DNA"/>
</dbReference>
<accession>A0A817YTI0</accession>
<feature type="transmembrane region" description="Helical" evidence="1">
    <location>
        <begin position="20"/>
        <end position="44"/>
    </location>
</feature>
<reference evidence="2" key="1">
    <citation type="submission" date="2021-02" db="EMBL/GenBank/DDBJ databases">
        <authorList>
            <person name="Nowell W R."/>
        </authorList>
    </citation>
    <scope>NUCLEOTIDE SEQUENCE</scope>
</reference>
<dbReference type="Proteomes" id="UP000663833">
    <property type="component" value="Unassembled WGS sequence"/>
</dbReference>
<evidence type="ECO:0000256" key="1">
    <source>
        <dbReference type="SAM" id="Phobius"/>
    </source>
</evidence>
<keyword evidence="1" id="KW-0812">Transmembrane</keyword>
<protein>
    <submittedName>
        <fullName evidence="2">Uncharacterized protein</fullName>
    </submittedName>
</protein>
<comment type="caution">
    <text evidence="2">The sequence shown here is derived from an EMBL/GenBank/DDBJ whole genome shotgun (WGS) entry which is preliminary data.</text>
</comment>
<dbReference type="EMBL" id="CAJNYD010003375">
    <property type="protein sequence ID" value="CAF3503328.1"/>
    <property type="molecule type" value="Genomic_DNA"/>
</dbReference>
<dbReference type="AlphaFoldDB" id="A0A817YTI0"/>
<organism evidence="2 4">
    <name type="scientific">Rotaria socialis</name>
    <dbReference type="NCBI Taxonomy" id="392032"/>
    <lineage>
        <taxon>Eukaryota</taxon>
        <taxon>Metazoa</taxon>
        <taxon>Spiralia</taxon>
        <taxon>Gnathifera</taxon>
        <taxon>Rotifera</taxon>
        <taxon>Eurotatoria</taxon>
        <taxon>Bdelloidea</taxon>
        <taxon>Philodinida</taxon>
        <taxon>Philodinidae</taxon>
        <taxon>Rotaria</taxon>
    </lineage>
</organism>
<name>A0A817YTI0_9BILA</name>